<protein>
    <recommendedName>
        <fullName evidence="5">DUF1409 domain-containing protein</fullName>
    </recommendedName>
</protein>
<feature type="compositionally biased region" description="Basic residues" evidence="2">
    <location>
        <begin position="1"/>
        <end position="12"/>
    </location>
</feature>
<keyword evidence="4" id="KW-1185">Reference proteome</keyword>
<feature type="compositionally biased region" description="Low complexity" evidence="2">
    <location>
        <begin position="16"/>
        <end position="36"/>
    </location>
</feature>
<evidence type="ECO:0008006" key="5">
    <source>
        <dbReference type="Google" id="ProtNLM"/>
    </source>
</evidence>
<organism evidence="3 4">
    <name type="scientific">Setaria viridis</name>
    <name type="common">Green bristlegrass</name>
    <name type="synonym">Setaria italica subsp. viridis</name>
    <dbReference type="NCBI Taxonomy" id="4556"/>
    <lineage>
        <taxon>Eukaryota</taxon>
        <taxon>Viridiplantae</taxon>
        <taxon>Streptophyta</taxon>
        <taxon>Embryophyta</taxon>
        <taxon>Tracheophyta</taxon>
        <taxon>Spermatophyta</taxon>
        <taxon>Magnoliopsida</taxon>
        <taxon>Liliopsida</taxon>
        <taxon>Poales</taxon>
        <taxon>Poaceae</taxon>
        <taxon>PACMAD clade</taxon>
        <taxon>Panicoideae</taxon>
        <taxon>Panicodae</taxon>
        <taxon>Paniceae</taxon>
        <taxon>Cenchrinae</taxon>
        <taxon>Setaria</taxon>
    </lineage>
</organism>
<dbReference type="AlphaFoldDB" id="A0A4U6TE96"/>
<feature type="region of interest" description="Disordered" evidence="2">
    <location>
        <begin position="1"/>
        <end position="36"/>
    </location>
</feature>
<keyword evidence="1" id="KW-0175">Coiled coil</keyword>
<evidence type="ECO:0000313" key="3">
    <source>
        <dbReference type="EMBL" id="TKW00491.1"/>
    </source>
</evidence>
<evidence type="ECO:0000256" key="2">
    <source>
        <dbReference type="SAM" id="MobiDB-lite"/>
    </source>
</evidence>
<reference evidence="3" key="1">
    <citation type="submission" date="2019-03" db="EMBL/GenBank/DDBJ databases">
        <title>WGS assembly of Setaria viridis.</title>
        <authorList>
            <person name="Huang P."/>
            <person name="Jenkins J."/>
            <person name="Grimwood J."/>
            <person name="Barry K."/>
            <person name="Healey A."/>
            <person name="Mamidi S."/>
            <person name="Sreedasyam A."/>
            <person name="Shu S."/>
            <person name="Feldman M."/>
            <person name="Wu J."/>
            <person name="Yu Y."/>
            <person name="Chen C."/>
            <person name="Johnson J."/>
            <person name="Rokhsar D."/>
            <person name="Baxter I."/>
            <person name="Schmutz J."/>
            <person name="Brutnell T."/>
            <person name="Kellogg E."/>
        </authorList>
    </citation>
    <scope>NUCLEOTIDE SEQUENCE [LARGE SCALE GENOMIC DNA]</scope>
</reference>
<feature type="compositionally biased region" description="Basic and acidic residues" evidence="2">
    <location>
        <begin position="373"/>
        <end position="386"/>
    </location>
</feature>
<accession>A0A4U6TE96</accession>
<dbReference type="Proteomes" id="UP000298652">
    <property type="component" value="Chromosome 8"/>
</dbReference>
<evidence type="ECO:0000256" key="1">
    <source>
        <dbReference type="SAM" id="Coils"/>
    </source>
</evidence>
<proteinExistence type="predicted"/>
<dbReference type="EMBL" id="CM016559">
    <property type="protein sequence ID" value="TKW00491.1"/>
    <property type="molecule type" value="Genomic_DNA"/>
</dbReference>
<gene>
    <name evidence="3" type="ORF">SEVIR_8G112500v2</name>
</gene>
<evidence type="ECO:0000313" key="4">
    <source>
        <dbReference type="Proteomes" id="UP000298652"/>
    </source>
</evidence>
<feature type="region of interest" description="Disordered" evidence="2">
    <location>
        <begin position="364"/>
        <end position="386"/>
    </location>
</feature>
<dbReference type="OMA" id="GMEDSCY"/>
<dbReference type="Gramene" id="TKW00491">
    <property type="protein sequence ID" value="TKW00491"/>
    <property type="gene ID" value="SEVIR_8G112500v2"/>
</dbReference>
<sequence>MSTTKKTSRRVRARTESATTRAAYQSTATSAEPSAAPIQANVSSAIQDIDPLEASEAGSTIASLLVEAIQAAQPISEQTVPQSADTKAEIVSPTNLQIEDAPDTSVILLVPPSAARMPKEAGPSTLSAIPREPIIVESSPSDEPTSQDSEMGVTTLPTQAEEIRLKEEKDTPKNSLFSFAVAVSDDEEVASCQITLSSIPEGVRAKLQNMHTLHQENIGQLAEDAEPIRQIFNEIKGQVPEDAEEVPTPAAYIKTMQVPVFRALRHMADHSKLEMVHQEEESYKHHAQEVHQQIGLLETSRPSIVNAIDRLKRRRGELAKEMELVVKAITAEEKKLEDLPTVIVDLKQERQSLAHEAIRLHRNTPKVPGSADDDQRVLDAADQVRL</sequence>
<name>A0A4U6TE96_SETVI</name>
<feature type="coiled-coil region" evidence="1">
    <location>
        <begin position="319"/>
        <end position="363"/>
    </location>
</feature>